<gene>
    <name evidence="1" type="ORF">OXX778_LOCUS16496</name>
</gene>
<proteinExistence type="predicted"/>
<evidence type="ECO:0000313" key="1">
    <source>
        <dbReference type="EMBL" id="CAF1002784.1"/>
    </source>
</evidence>
<dbReference type="Proteomes" id="UP000663879">
    <property type="component" value="Unassembled WGS sequence"/>
</dbReference>
<feature type="non-terminal residue" evidence="1">
    <location>
        <position position="1"/>
    </location>
</feature>
<accession>A0A814GXV0</accession>
<comment type="caution">
    <text evidence="1">The sequence shown here is derived from an EMBL/GenBank/DDBJ whole genome shotgun (WGS) entry which is preliminary data.</text>
</comment>
<reference evidence="1" key="1">
    <citation type="submission" date="2021-02" db="EMBL/GenBank/DDBJ databases">
        <authorList>
            <person name="Nowell W R."/>
        </authorList>
    </citation>
    <scope>NUCLEOTIDE SEQUENCE</scope>
    <source>
        <strain evidence="1">Ploen Becks lab</strain>
    </source>
</reference>
<protein>
    <submittedName>
        <fullName evidence="1">Uncharacterized protein</fullName>
    </submittedName>
</protein>
<dbReference type="EMBL" id="CAJNOC010003914">
    <property type="protein sequence ID" value="CAF1002784.1"/>
    <property type="molecule type" value="Genomic_DNA"/>
</dbReference>
<organism evidence="1 2">
    <name type="scientific">Brachionus calyciflorus</name>
    <dbReference type="NCBI Taxonomy" id="104777"/>
    <lineage>
        <taxon>Eukaryota</taxon>
        <taxon>Metazoa</taxon>
        <taxon>Spiralia</taxon>
        <taxon>Gnathifera</taxon>
        <taxon>Rotifera</taxon>
        <taxon>Eurotatoria</taxon>
        <taxon>Monogononta</taxon>
        <taxon>Pseudotrocha</taxon>
        <taxon>Ploima</taxon>
        <taxon>Brachionidae</taxon>
        <taxon>Brachionus</taxon>
    </lineage>
</organism>
<dbReference type="AlphaFoldDB" id="A0A814GXV0"/>
<keyword evidence="2" id="KW-1185">Reference proteome</keyword>
<evidence type="ECO:0000313" key="2">
    <source>
        <dbReference type="Proteomes" id="UP000663879"/>
    </source>
</evidence>
<name>A0A814GXV0_9BILA</name>
<sequence>KSNQNFTDLDDVFGHALPWNGFLELTRISKKSLKNTCTIDLDYEIIELIEEKKYNRAKTIWITKICNLKTVNNSYSTFGTEHEFTLKYLNQFQTIDIALEKDKSNNVIILLGKRECGGCKLFYEEKIEFIETPPFLVIENMFNRKIDIKELPPLFKFNNHLFQLLFATHNLEGSILEKSHFRSIFKLNHEFYLVDDLSPNFYVKIVKDFKISSCFYYLVDEDMEI</sequence>